<dbReference type="Gramene" id="Kaladp0011s1286.1.v1.1">
    <property type="protein sequence ID" value="Kaladp0011s1286.1.v1.1.CDS.1"/>
    <property type="gene ID" value="Kaladp0011s1286.v1.1"/>
</dbReference>
<protein>
    <submittedName>
        <fullName evidence="1">Uncharacterized protein</fullName>
    </submittedName>
</protein>
<evidence type="ECO:0000313" key="1">
    <source>
        <dbReference type="EnsemblPlants" id="Kaladp0011s1286.1.v1.1.CDS.1"/>
    </source>
</evidence>
<sequence length="83" mass="9589">MRRKSESEREARRRERERLARCGLPRRLMATGVRTCGRAAAVVWLWNWPTSVRLLPCGSGEWRRQLARGISGLIGTTGRVDRR</sequence>
<dbReference type="Proteomes" id="UP000594263">
    <property type="component" value="Unplaced"/>
</dbReference>
<evidence type="ECO:0000313" key="2">
    <source>
        <dbReference type="Proteomes" id="UP000594263"/>
    </source>
</evidence>
<reference evidence="1" key="1">
    <citation type="submission" date="2021-01" db="UniProtKB">
        <authorList>
            <consortium name="EnsemblPlants"/>
        </authorList>
    </citation>
    <scope>IDENTIFICATION</scope>
</reference>
<name>A0A7N0SXT1_KALFE</name>
<accession>A0A7N0SXT1</accession>
<proteinExistence type="predicted"/>
<keyword evidence="2" id="KW-1185">Reference proteome</keyword>
<dbReference type="AlphaFoldDB" id="A0A7N0SXT1"/>
<dbReference type="EnsemblPlants" id="Kaladp0011s1286.1.v1.1">
    <property type="protein sequence ID" value="Kaladp0011s1286.1.v1.1.CDS.1"/>
    <property type="gene ID" value="Kaladp0011s1286.v1.1"/>
</dbReference>
<organism evidence="1 2">
    <name type="scientific">Kalanchoe fedtschenkoi</name>
    <name type="common">Lavender scallops</name>
    <name type="synonym">South American air plant</name>
    <dbReference type="NCBI Taxonomy" id="63787"/>
    <lineage>
        <taxon>Eukaryota</taxon>
        <taxon>Viridiplantae</taxon>
        <taxon>Streptophyta</taxon>
        <taxon>Embryophyta</taxon>
        <taxon>Tracheophyta</taxon>
        <taxon>Spermatophyta</taxon>
        <taxon>Magnoliopsida</taxon>
        <taxon>eudicotyledons</taxon>
        <taxon>Gunneridae</taxon>
        <taxon>Pentapetalae</taxon>
        <taxon>Saxifragales</taxon>
        <taxon>Crassulaceae</taxon>
        <taxon>Kalanchoe</taxon>
    </lineage>
</organism>